<feature type="domain" description="S1-like" evidence="6">
    <location>
        <begin position="7"/>
        <end position="71"/>
    </location>
</feature>
<comment type="function">
    <text evidence="4">One of the essential components for the initiation of protein synthesis. Stabilizes the binding of IF-2 and IF-3 on the 30S subunit to which N-formylmethionyl-tRNA(fMet) subsequently binds. Helps modulate mRNA selection, yielding the 30S pre-initiation complex (PIC). Upon addition of the 50S ribosomal subunit IF-1, IF-2 and IF-3 are released leaving the mature 70S translation initiation complex.</text>
</comment>
<evidence type="ECO:0000259" key="6">
    <source>
        <dbReference type="PROSITE" id="PS50832"/>
    </source>
</evidence>
<evidence type="ECO:0000313" key="8">
    <source>
        <dbReference type="Proteomes" id="UP000886812"/>
    </source>
</evidence>
<dbReference type="NCBIfam" id="TIGR00008">
    <property type="entry name" value="infA"/>
    <property type="match status" value="1"/>
</dbReference>
<evidence type="ECO:0000256" key="1">
    <source>
        <dbReference type="ARBA" id="ARBA00010939"/>
    </source>
</evidence>
<comment type="subunit">
    <text evidence="4">Component of the 30S ribosomal translation pre-initiation complex which assembles on the 30S ribosome in the order IF-2 and IF-3, IF-1 and N-formylmethionyl-tRNA(fMet); mRNA recruitment can occur at any time during PIC assembly.</text>
</comment>
<sequence>MADGLIEIEGKVIAVLPGTLFRIELPNKHVVLGHISGKLRKNFIKIVAGDMVRVEMDPKDLTQARIIYRLRNASPAVQQMQSQLHSAAAARRR</sequence>
<dbReference type="CDD" id="cd04451">
    <property type="entry name" value="S1_IF1"/>
    <property type="match status" value="1"/>
</dbReference>
<comment type="subcellular location">
    <subcellularLocation>
        <location evidence="4">Cytoplasm</location>
    </subcellularLocation>
</comment>
<dbReference type="FunFam" id="2.40.50.140:FF:000002">
    <property type="entry name" value="Translation initiation factor IF-1"/>
    <property type="match status" value="1"/>
</dbReference>
<comment type="caution">
    <text evidence="7">The sequence shown here is derived from an EMBL/GenBank/DDBJ whole genome shotgun (WGS) entry which is preliminary data.</text>
</comment>
<keyword evidence="4" id="KW-0963">Cytoplasm</keyword>
<dbReference type="GO" id="GO:0005829">
    <property type="term" value="C:cytosol"/>
    <property type="evidence" value="ECO:0007669"/>
    <property type="project" value="TreeGrafter"/>
</dbReference>
<dbReference type="GO" id="GO:0003743">
    <property type="term" value="F:translation initiation factor activity"/>
    <property type="evidence" value="ECO:0007669"/>
    <property type="project" value="UniProtKB-UniRule"/>
</dbReference>
<dbReference type="InterPro" id="IPR004368">
    <property type="entry name" value="TIF_IF1"/>
</dbReference>
<dbReference type="PROSITE" id="PS50832">
    <property type="entry name" value="S1_IF1_TYPE"/>
    <property type="match status" value="1"/>
</dbReference>
<dbReference type="PANTHER" id="PTHR33370">
    <property type="entry name" value="TRANSLATION INITIATION FACTOR IF-1, CHLOROPLASTIC"/>
    <property type="match status" value="1"/>
</dbReference>
<evidence type="ECO:0000313" key="7">
    <source>
        <dbReference type="EMBL" id="HIV04702.1"/>
    </source>
</evidence>
<dbReference type="InterPro" id="IPR006196">
    <property type="entry name" value="RNA-binding_domain_S1_IF1"/>
</dbReference>
<evidence type="ECO:0000256" key="4">
    <source>
        <dbReference type="HAMAP-Rule" id="MF_00075"/>
    </source>
</evidence>
<name>A0A9D1NLG6_9BACT</name>
<evidence type="ECO:0000256" key="3">
    <source>
        <dbReference type="ARBA" id="ARBA00022917"/>
    </source>
</evidence>
<dbReference type="GO" id="GO:0019843">
    <property type="term" value="F:rRNA binding"/>
    <property type="evidence" value="ECO:0007669"/>
    <property type="project" value="UniProtKB-UniRule"/>
</dbReference>
<protein>
    <recommendedName>
        <fullName evidence="4 5">Translation initiation factor IF-1</fullName>
    </recommendedName>
</protein>
<reference evidence="7" key="1">
    <citation type="submission" date="2020-10" db="EMBL/GenBank/DDBJ databases">
        <authorList>
            <person name="Gilroy R."/>
        </authorList>
    </citation>
    <scope>NUCLEOTIDE SEQUENCE</scope>
    <source>
        <strain evidence="7">10669</strain>
    </source>
</reference>
<proteinExistence type="inferred from homology"/>
<evidence type="ECO:0000256" key="5">
    <source>
        <dbReference type="NCBIfam" id="TIGR00008"/>
    </source>
</evidence>
<accession>A0A9D1NLG6</accession>
<dbReference type="EMBL" id="DVOG01000158">
    <property type="protein sequence ID" value="HIV04702.1"/>
    <property type="molecule type" value="Genomic_DNA"/>
</dbReference>
<dbReference type="SUPFAM" id="SSF50249">
    <property type="entry name" value="Nucleic acid-binding proteins"/>
    <property type="match status" value="1"/>
</dbReference>
<dbReference type="Proteomes" id="UP000886812">
    <property type="component" value="Unassembled WGS sequence"/>
</dbReference>
<reference evidence="7" key="2">
    <citation type="journal article" date="2021" name="PeerJ">
        <title>Extensive microbial diversity within the chicken gut microbiome revealed by metagenomics and culture.</title>
        <authorList>
            <person name="Gilroy R."/>
            <person name="Ravi A."/>
            <person name="Getino M."/>
            <person name="Pursley I."/>
            <person name="Horton D.L."/>
            <person name="Alikhan N.F."/>
            <person name="Baker D."/>
            <person name="Gharbi K."/>
            <person name="Hall N."/>
            <person name="Watson M."/>
            <person name="Adriaenssens E.M."/>
            <person name="Foster-Nyarko E."/>
            <person name="Jarju S."/>
            <person name="Secka A."/>
            <person name="Antonio M."/>
            <person name="Oren A."/>
            <person name="Chaudhuri R.R."/>
            <person name="La Ragione R."/>
            <person name="Hildebrand F."/>
            <person name="Pallen M.J."/>
        </authorList>
    </citation>
    <scope>NUCLEOTIDE SEQUENCE</scope>
    <source>
        <strain evidence="7">10669</strain>
    </source>
</reference>
<dbReference type="InterPro" id="IPR012340">
    <property type="entry name" value="NA-bd_OB-fold"/>
</dbReference>
<keyword evidence="4" id="KW-0699">rRNA-binding</keyword>
<dbReference type="GO" id="GO:0043022">
    <property type="term" value="F:ribosome binding"/>
    <property type="evidence" value="ECO:0007669"/>
    <property type="project" value="UniProtKB-UniRule"/>
</dbReference>
<dbReference type="PANTHER" id="PTHR33370:SF1">
    <property type="entry name" value="TRANSLATION INITIATION FACTOR IF-1, CHLOROPLASTIC"/>
    <property type="match status" value="1"/>
</dbReference>
<comment type="similarity">
    <text evidence="1 4">Belongs to the IF-1 family.</text>
</comment>
<dbReference type="Gene3D" id="2.40.50.140">
    <property type="entry name" value="Nucleic acid-binding proteins"/>
    <property type="match status" value="1"/>
</dbReference>
<keyword evidence="2 4" id="KW-0396">Initiation factor</keyword>
<dbReference type="Pfam" id="PF01176">
    <property type="entry name" value="eIF-1a"/>
    <property type="match status" value="1"/>
</dbReference>
<dbReference type="HAMAP" id="MF_00075">
    <property type="entry name" value="IF_1"/>
    <property type="match status" value="1"/>
</dbReference>
<organism evidence="7 8">
    <name type="scientific">Candidatus Spyradosoma merdigallinarum</name>
    <dbReference type="NCBI Taxonomy" id="2840950"/>
    <lineage>
        <taxon>Bacteria</taxon>
        <taxon>Pseudomonadati</taxon>
        <taxon>Verrucomicrobiota</taxon>
        <taxon>Opitutia</taxon>
        <taxon>Opitutia incertae sedis</taxon>
        <taxon>Candidatus Spyradosoma</taxon>
    </lineage>
</organism>
<gene>
    <name evidence="4 7" type="primary">infA</name>
    <name evidence="7" type="ORF">IAC75_06120</name>
</gene>
<keyword evidence="3 4" id="KW-0648">Protein biosynthesis</keyword>
<evidence type="ECO:0000256" key="2">
    <source>
        <dbReference type="ARBA" id="ARBA00022540"/>
    </source>
</evidence>
<keyword evidence="4" id="KW-0694">RNA-binding</keyword>
<dbReference type="AlphaFoldDB" id="A0A9D1NLG6"/>